<dbReference type="SUPFAM" id="SSF51905">
    <property type="entry name" value="FAD/NAD(P)-binding domain"/>
    <property type="match status" value="2"/>
</dbReference>
<dbReference type="InterPro" id="IPR020946">
    <property type="entry name" value="Flavin_mOase-like"/>
</dbReference>
<dbReference type="InterPro" id="IPR036188">
    <property type="entry name" value="FAD/NAD-bd_sf"/>
</dbReference>
<dbReference type="GO" id="GO:0050661">
    <property type="term" value="F:NADP binding"/>
    <property type="evidence" value="ECO:0007669"/>
    <property type="project" value="InterPro"/>
</dbReference>
<dbReference type="AlphaFoldDB" id="A0A139ANA7"/>
<sequence>MSNTKIAIIGAGVSGLCMAIQLKRILGTDSFEIFESAEAVGGTWHHNRYPACGCDVPSHVYQFSFAMNPDWTSFFVGWDEIRAYIERVATAFDVKKHIRFNTTLLSAKWDNADKKWNVVLRDNTSGKSFERDFKILVSAIGSLHRPFTPSIVDADVFRGLSWHTARWRSDVSLAGKRVAVIGNGCSAVQAVPEISKEAKMIYNFAREPHWLVPQENVTFGPVAHWIFRNVPFVQRLLYLMLVWVMDSGFAMLKKDSKVNARWQKELNDYIIKTAPEKYHSFLIPKYEAGCKRRVFDTKYLSSLHKENVELVTSKVYKLNAHGIITEDGREFPVDVIVYATGFESQNPFGEAKLVGADGVDIHERWKLGGEALHGTVVAGMPNFFILMGPNTVTGHMSVIWTTECQVNYALQVMEPLLSGRVKSLEPRKDVQKAYNEMLQRKMQNLVWLGSCKSWYVNEAGKNTTLYPDYQHTFWWETLRVDYSEYLSEDGKPYWRPRNMKMLVTVSGLILLAGLRFWRKAN</sequence>
<dbReference type="InterPro" id="IPR000960">
    <property type="entry name" value="Flavin_mOase"/>
</dbReference>
<evidence type="ECO:0000256" key="3">
    <source>
        <dbReference type="ARBA" id="ARBA00022827"/>
    </source>
</evidence>
<dbReference type="PANTHER" id="PTHR42877">
    <property type="entry name" value="L-ORNITHINE N(5)-MONOOXYGENASE-RELATED"/>
    <property type="match status" value="1"/>
</dbReference>
<keyword evidence="4" id="KW-0560">Oxidoreductase</keyword>
<organism evidence="5 6">
    <name type="scientific">Gonapodya prolifera (strain JEL478)</name>
    <name type="common">Monoblepharis prolifera</name>
    <dbReference type="NCBI Taxonomy" id="1344416"/>
    <lineage>
        <taxon>Eukaryota</taxon>
        <taxon>Fungi</taxon>
        <taxon>Fungi incertae sedis</taxon>
        <taxon>Chytridiomycota</taxon>
        <taxon>Chytridiomycota incertae sedis</taxon>
        <taxon>Monoblepharidomycetes</taxon>
        <taxon>Monoblepharidales</taxon>
        <taxon>Gonapodyaceae</taxon>
        <taxon>Gonapodya</taxon>
    </lineage>
</organism>
<dbReference type="OrthoDB" id="74360at2759"/>
<dbReference type="EMBL" id="KQ965743">
    <property type="protein sequence ID" value="KXS18231.1"/>
    <property type="molecule type" value="Genomic_DNA"/>
</dbReference>
<keyword evidence="3" id="KW-0274">FAD</keyword>
<reference evidence="5 6" key="1">
    <citation type="journal article" date="2015" name="Genome Biol. Evol.">
        <title>Phylogenomic analyses indicate that early fungi evolved digesting cell walls of algal ancestors of land plants.</title>
        <authorList>
            <person name="Chang Y."/>
            <person name="Wang S."/>
            <person name="Sekimoto S."/>
            <person name="Aerts A.L."/>
            <person name="Choi C."/>
            <person name="Clum A."/>
            <person name="LaButti K.M."/>
            <person name="Lindquist E.A."/>
            <person name="Yee Ngan C."/>
            <person name="Ohm R.A."/>
            <person name="Salamov A.A."/>
            <person name="Grigoriev I.V."/>
            <person name="Spatafora J.W."/>
            <person name="Berbee M.L."/>
        </authorList>
    </citation>
    <scope>NUCLEOTIDE SEQUENCE [LARGE SCALE GENOMIC DNA]</scope>
    <source>
        <strain evidence="5 6">JEL478</strain>
    </source>
</reference>
<dbReference type="PRINTS" id="PR00370">
    <property type="entry name" value="FMOXYGENASE"/>
</dbReference>
<evidence type="ECO:0000313" key="5">
    <source>
        <dbReference type="EMBL" id="KXS18231.1"/>
    </source>
</evidence>
<dbReference type="PANTHER" id="PTHR42877:SF5">
    <property type="entry name" value="L-ORNITHINE N(5)-MONOOXYGENASE-RELATED"/>
    <property type="match status" value="1"/>
</dbReference>
<dbReference type="STRING" id="1344416.A0A139ANA7"/>
<evidence type="ECO:0000256" key="2">
    <source>
        <dbReference type="ARBA" id="ARBA00022630"/>
    </source>
</evidence>
<dbReference type="GO" id="GO:0050660">
    <property type="term" value="F:flavin adenine dinucleotide binding"/>
    <property type="evidence" value="ECO:0007669"/>
    <property type="project" value="InterPro"/>
</dbReference>
<dbReference type="OMA" id="PACACDI"/>
<keyword evidence="6" id="KW-1185">Reference proteome</keyword>
<accession>A0A139ANA7</accession>
<dbReference type="InterPro" id="IPR051209">
    <property type="entry name" value="FAD-bind_Monooxygenase_sf"/>
</dbReference>
<keyword evidence="2" id="KW-0285">Flavoprotein</keyword>
<name>A0A139ANA7_GONPJ</name>
<evidence type="ECO:0000313" key="6">
    <source>
        <dbReference type="Proteomes" id="UP000070544"/>
    </source>
</evidence>
<dbReference type="Pfam" id="PF00743">
    <property type="entry name" value="FMO-like"/>
    <property type="match status" value="1"/>
</dbReference>
<dbReference type="Gene3D" id="3.50.50.60">
    <property type="entry name" value="FAD/NAD(P)-binding domain"/>
    <property type="match status" value="2"/>
</dbReference>
<evidence type="ECO:0000256" key="1">
    <source>
        <dbReference type="ARBA" id="ARBA00010139"/>
    </source>
</evidence>
<comment type="similarity">
    <text evidence="1">Belongs to the FAD-binding monooxygenase family.</text>
</comment>
<dbReference type="GO" id="GO:0004499">
    <property type="term" value="F:N,N-dimethylaniline monooxygenase activity"/>
    <property type="evidence" value="ECO:0007669"/>
    <property type="project" value="InterPro"/>
</dbReference>
<dbReference type="Proteomes" id="UP000070544">
    <property type="component" value="Unassembled WGS sequence"/>
</dbReference>
<evidence type="ECO:0000256" key="4">
    <source>
        <dbReference type="ARBA" id="ARBA00023002"/>
    </source>
</evidence>
<gene>
    <name evidence="5" type="ORF">M427DRAFT_109833</name>
</gene>
<protein>
    <submittedName>
        <fullName evidence="5">FAD/NAD(P)-binding domain-containing protein</fullName>
    </submittedName>
</protein>
<proteinExistence type="inferred from homology"/>